<proteinExistence type="predicted"/>
<protein>
    <submittedName>
        <fullName evidence="2">Rad50/SbcC-type AAA domain-containing protein</fullName>
    </submittedName>
</protein>
<reference evidence="2" key="1">
    <citation type="submission" date="2022-11" db="UniProtKB">
        <authorList>
            <consortium name="WormBaseParasite"/>
        </authorList>
    </citation>
    <scope>IDENTIFICATION</scope>
</reference>
<dbReference type="Proteomes" id="UP000887580">
    <property type="component" value="Unplaced"/>
</dbReference>
<evidence type="ECO:0000313" key="1">
    <source>
        <dbReference type="Proteomes" id="UP000887580"/>
    </source>
</evidence>
<dbReference type="WBParaSite" id="PS1159_v2.g14379.t2">
    <property type="protein sequence ID" value="PS1159_v2.g14379.t2"/>
    <property type="gene ID" value="PS1159_v2.g14379"/>
</dbReference>
<evidence type="ECO:0000313" key="2">
    <source>
        <dbReference type="WBParaSite" id="PS1159_v2.g14379.t2"/>
    </source>
</evidence>
<organism evidence="1 2">
    <name type="scientific">Panagrolaimus sp. PS1159</name>
    <dbReference type="NCBI Taxonomy" id="55785"/>
    <lineage>
        <taxon>Eukaryota</taxon>
        <taxon>Metazoa</taxon>
        <taxon>Ecdysozoa</taxon>
        <taxon>Nematoda</taxon>
        <taxon>Chromadorea</taxon>
        <taxon>Rhabditida</taxon>
        <taxon>Tylenchina</taxon>
        <taxon>Panagrolaimomorpha</taxon>
        <taxon>Panagrolaimoidea</taxon>
        <taxon>Panagrolaimidae</taxon>
        <taxon>Panagrolaimus</taxon>
    </lineage>
</organism>
<name>A0AC35F8W9_9BILA</name>
<accession>A0AC35F8W9</accession>
<sequence>MVHLISLKMQGIRSIGSDPHCIDFLKPLTLIQGPNGTGKTTIIEALNFVTSGSLPAGRMPTFVHDPKVANKTRVDGMVQLKFEDIKGNEVTGTKRVTSSISKTIAGITTKSDESTLRAMKDGKETSISSKISDYNTEVMTRLGVNKA</sequence>